<dbReference type="FunCoup" id="A0A2Y9D2B6">
    <property type="interactions" value="16"/>
</dbReference>
<reference evidence="8 9" key="2">
    <citation type="journal article" date="2004" name="Trends Parasitol.">
        <title>The Anopheles gambiae genome: an update.</title>
        <authorList>
            <person name="Mongin E."/>
            <person name="Louis C."/>
            <person name="Holt R.A."/>
            <person name="Birney E."/>
            <person name="Collins F.H."/>
        </authorList>
    </citation>
    <scope>NUCLEOTIDE SEQUENCE [LARGE SCALE GENOMIC DNA]</scope>
    <source>
        <strain evidence="8 9">PEST</strain>
    </source>
</reference>
<evidence type="ECO:0000256" key="5">
    <source>
        <dbReference type="ARBA" id="ARBA00023136"/>
    </source>
</evidence>
<keyword evidence="9" id="KW-1185">Reference proteome</keyword>
<protein>
    <recommendedName>
        <fullName evidence="10">Ionotropic receptor</fullName>
    </recommendedName>
</protein>
<evidence type="ECO:0000256" key="1">
    <source>
        <dbReference type="ARBA" id="ARBA00004651"/>
    </source>
</evidence>
<accession>A0A2Y9D2B6</accession>
<evidence type="ECO:0000256" key="7">
    <source>
        <dbReference type="ARBA" id="ARBA00023180"/>
    </source>
</evidence>
<dbReference type="EnsemblMetazoa" id="AGAP029154-RA">
    <property type="protein sequence ID" value="AGAP029154-PA"/>
    <property type="gene ID" value="AGAP029154"/>
</dbReference>
<keyword evidence="7" id="KW-0325">Glycoprotein</keyword>
<evidence type="ECO:0008006" key="10">
    <source>
        <dbReference type="Google" id="ProtNLM"/>
    </source>
</evidence>
<keyword evidence="3" id="KW-0812">Transmembrane</keyword>
<evidence type="ECO:0000313" key="8">
    <source>
        <dbReference type="EnsemblMetazoa" id="AGAP029154-PA"/>
    </source>
</evidence>
<reference evidence="8" key="3">
    <citation type="submission" date="2020-05" db="UniProtKB">
        <authorList>
            <consortium name="EnsemblMetazoa"/>
        </authorList>
    </citation>
    <scope>IDENTIFICATION</scope>
    <source>
        <strain evidence="8">PEST</strain>
    </source>
</reference>
<dbReference type="GO" id="GO:0005886">
    <property type="term" value="C:plasma membrane"/>
    <property type="evidence" value="ECO:0007669"/>
    <property type="project" value="UniProtKB-SubCell"/>
</dbReference>
<evidence type="ECO:0000256" key="4">
    <source>
        <dbReference type="ARBA" id="ARBA00022989"/>
    </source>
</evidence>
<name>A0A2Y9D2B6_ANOGA</name>
<keyword evidence="4" id="KW-1133">Transmembrane helix</keyword>
<keyword evidence="2" id="KW-1003">Cell membrane</keyword>
<reference evidence="8 9" key="1">
    <citation type="journal article" date="2002" name="Science">
        <title>The genome sequence of the malaria mosquito Anopheles gambiae.</title>
        <authorList>
            <person name="Holt R.A."/>
            <person name="Subramanian G.M."/>
            <person name="Halpern A."/>
            <person name="Sutton G.G."/>
            <person name="Charlab R."/>
            <person name="Nusskern D.R."/>
            <person name="Wincker P."/>
            <person name="Clark A.G."/>
            <person name="Ribeiro J.M."/>
            <person name="Wides R."/>
            <person name="Salzberg S.L."/>
            <person name="Loftus B."/>
            <person name="Yandell M."/>
            <person name="Majoros W.H."/>
            <person name="Rusch D.B."/>
            <person name="Lai Z."/>
            <person name="Kraft C.L."/>
            <person name="Abril J.F."/>
            <person name="Anthouard V."/>
            <person name="Arensburger P."/>
            <person name="Atkinson P.W."/>
            <person name="Baden H."/>
            <person name="de Berardinis V."/>
            <person name="Baldwin D."/>
            <person name="Benes V."/>
            <person name="Biedler J."/>
            <person name="Blass C."/>
            <person name="Bolanos R."/>
            <person name="Boscus D."/>
            <person name="Barnstead M."/>
            <person name="Cai S."/>
            <person name="Center A."/>
            <person name="Chaturverdi K."/>
            <person name="Christophides G.K."/>
            <person name="Chrystal M.A."/>
            <person name="Clamp M."/>
            <person name="Cravchik A."/>
            <person name="Curwen V."/>
            <person name="Dana A."/>
            <person name="Delcher A."/>
            <person name="Dew I."/>
            <person name="Evans C.A."/>
            <person name="Flanigan M."/>
            <person name="Grundschober-Freimoser A."/>
            <person name="Friedli L."/>
            <person name="Gu Z."/>
            <person name="Guan P."/>
            <person name="Guigo R."/>
            <person name="Hillenmeyer M.E."/>
            <person name="Hladun S.L."/>
            <person name="Hogan J.R."/>
            <person name="Hong Y.S."/>
            <person name="Hoover J."/>
            <person name="Jaillon O."/>
            <person name="Ke Z."/>
            <person name="Kodira C."/>
            <person name="Kokoza E."/>
            <person name="Koutsos A."/>
            <person name="Letunic I."/>
            <person name="Levitsky A."/>
            <person name="Liang Y."/>
            <person name="Lin J.J."/>
            <person name="Lobo N.F."/>
            <person name="Lopez J.R."/>
            <person name="Malek J.A."/>
            <person name="McIntosh T.C."/>
            <person name="Meister S."/>
            <person name="Miller J."/>
            <person name="Mobarry C."/>
            <person name="Mongin E."/>
            <person name="Murphy S.D."/>
            <person name="O'Brochta D.A."/>
            <person name="Pfannkoch C."/>
            <person name="Qi R."/>
            <person name="Regier M.A."/>
            <person name="Remington K."/>
            <person name="Shao H."/>
            <person name="Sharakhova M.V."/>
            <person name="Sitter C.D."/>
            <person name="Shetty J."/>
            <person name="Smith T.J."/>
            <person name="Strong R."/>
            <person name="Sun J."/>
            <person name="Thomasova D."/>
            <person name="Ton L.Q."/>
            <person name="Topalis P."/>
            <person name="Tu Z."/>
            <person name="Unger M.F."/>
            <person name="Walenz B."/>
            <person name="Wang A."/>
            <person name="Wang J."/>
            <person name="Wang M."/>
            <person name="Wang X."/>
            <person name="Woodford K.J."/>
            <person name="Wortman J.R."/>
            <person name="Wu M."/>
            <person name="Yao A."/>
            <person name="Zdobnov E.M."/>
            <person name="Zhang H."/>
            <person name="Zhao Q."/>
            <person name="Zhao S."/>
            <person name="Zhu S.C."/>
            <person name="Zhimulev I."/>
            <person name="Coluzzi M."/>
            <person name="della Torre A."/>
            <person name="Roth C.W."/>
            <person name="Louis C."/>
            <person name="Kalush F."/>
            <person name="Mural R.J."/>
            <person name="Myers E.W."/>
            <person name="Adams M.D."/>
            <person name="Smith H.O."/>
            <person name="Broder S."/>
            <person name="Gardner M.J."/>
            <person name="Fraser C.M."/>
            <person name="Birney E."/>
            <person name="Bork P."/>
            <person name="Brey P.T."/>
            <person name="Venter J.C."/>
            <person name="Weissenbach J."/>
            <person name="Kafatos F.C."/>
            <person name="Collins F.H."/>
            <person name="Hoffman S.L."/>
        </authorList>
    </citation>
    <scope>NUCLEOTIDE SEQUENCE [LARGE SCALE GENOMIC DNA]</scope>
    <source>
        <strain evidence="8 9">PEST</strain>
    </source>
</reference>
<keyword evidence="6" id="KW-0675">Receptor</keyword>
<comment type="subcellular location">
    <subcellularLocation>
        <location evidence="1">Cell membrane</location>
        <topology evidence="1">Multi-pass membrane protein</topology>
    </subcellularLocation>
</comment>
<evidence type="ECO:0000313" key="9">
    <source>
        <dbReference type="Proteomes" id="UP000007062"/>
    </source>
</evidence>
<dbReference type="InterPro" id="IPR052192">
    <property type="entry name" value="Insect_Ionotropic_Sensory_Rcpt"/>
</dbReference>
<proteinExistence type="predicted"/>
<dbReference type="VEuPathDB" id="VectorBase:AGAP029154"/>
<dbReference type="InParanoid" id="A0A2Y9D2B6"/>
<evidence type="ECO:0000256" key="2">
    <source>
        <dbReference type="ARBA" id="ARBA00022475"/>
    </source>
</evidence>
<dbReference type="SUPFAM" id="SSF53850">
    <property type="entry name" value="Periplasmic binding protein-like II"/>
    <property type="match status" value="1"/>
</dbReference>
<dbReference type="PANTHER" id="PTHR42643:SF41">
    <property type="entry name" value="IONOTROPIC RECEPTOR 20A-RELATED"/>
    <property type="match status" value="1"/>
</dbReference>
<sequence length="556" mass="63822">MKQFQLQFVQEHQAGNTILISFLLRVIAELHSNQSNPATIGLANFNTGDFDFIPAQLGKRVSTATFLNIDFNKSYKKPSATHMPILLHTFSKHMVPHSTTQSQLNNILQTFNLFAKEKKVIVLVKAPVAIRQDFFALVKAYETLGVIDIIYLIVTDDDLSVVGMNMASTTLIRYNHSDKAQTLFPDRLANLSSRPYYVACYEDPPTTFKDKNNKTIGSAIALIDIIAKHQSTNARYFYTQNAETVFKHGQTTSIDLATYRFIRIITYPPYSLLQMSPMFHWCIAVPRQYRRILHEQVVWPFAIDLWVLAGGLVAFFALYQSVLARILATRCPTVYSIVNIPLQTLKILLLFLLSEYYTAILSSNLGLSQLPAYPKTLTEFYLTKLSIMYHHRRILTEIQSQISSRVVVVNTTQPYEPSQFAILQLCDRFRHTIGKTTKLYGKQTSHHQFHLIAEPIRSLLSLSPFRKSSPRFSRFQQYVSRLNEAGIGDYLWRQWNEKASDELSSGEEDTDERNTSMLELDHFVPVFINGCYLYIVAFAVFIMEHAVYRIQRAFNN</sequence>
<dbReference type="PANTHER" id="PTHR42643">
    <property type="entry name" value="IONOTROPIC RECEPTOR 20A-RELATED"/>
    <property type="match status" value="1"/>
</dbReference>
<keyword evidence="5" id="KW-0472">Membrane</keyword>
<dbReference type="EMBL" id="AAAB01008960">
    <property type="status" value="NOT_ANNOTATED_CDS"/>
    <property type="molecule type" value="Genomic_DNA"/>
</dbReference>
<evidence type="ECO:0000256" key="6">
    <source>
        <dbReference type="ARBA" id="ARBA00023170"/>
    </source>
</evidence>
<organism evidence="8 9">
    <name type="scientific">Anopheles gambiae</name>
    <name type="common">African malaria mosquito</name>
    <dbReference type="NCBI Taxonomy" id="7165"/>
    <lineage>
        <taxon>Eukaryota</taxon>
        <taxon>Metazoa</taxon>
        <taxon>Ecdysozoa</taxon>
        <taxon>Arthropoda</taxon>
        <taxon>Hexapoda</taxon>
        <taxon>Insecta</taxon>
        <taxon>Pterygota</taxon>
        <taxon>Neoptera</taxon>
        <taxon>Endopterygota</taxon>
        <taxon>Diptera</taxon>
        <taxon>Nematocera</taxon>
        <taxon>Culicoidea</taxon>
        <taxon>Culicidae</taxon>
        <taxon>Anophelinae</taxon>
        <taxon>Anopheles</taxon>
    </lineage>
</organism>
<evidence type="ECO:0000256" key="3">
    <source>
        <dbReference type="ARBA" id="ARBA00022692"/>
    </source>
</evidence>
<dbReference type="AlphaFoldDB" id="A0A2Y9D2B6"/>
<dbReference type="Proteomes" id="UP000007062">
    <property type="component" value="Chromosome 2L"/>
</dbReference>